<feature type="region of interest" description="Disordered" evidence="1">
    <location>
        <begin position="1"/>
        <end position="65"/>
    </location>
</feature>
<evidence type="ECO:0000313" key="3">
    <source>
        <dbReference type="Proteomes" id="UP001500665"/>
    </source>
</evidence>
<feature type="compositionally biased region" description="Basic and acidic residues" evidence="1">
    <location>
        <begin position="1"/>
        <end position="20"/>
    </location>
</feature>
<dbReference type="Proteomes" id="UP001500665">
    <property type="component" value="Unassembled WGS sequence"/>
</dbReference>
<name>A0ABP4BEE5_9ACTN</name>
<protein>
    <recommendedName>
        <fullName evidence="4">Nucleotide exchange factor GrpE</fullName>
    </recommendedName>
</protein>
<evidence type="ECO:0008006" key="4">
    <source>
        <dbReference type="Google" id="ProtNLM"/>
    </source>
</evidence>
<proteinExistence type="predicted"/>
<gene>
    <name evidence="2" type="ORF">GCM10009550_24420</name>
</gene>
<evidence type="ECO:0000313" key="2">
    <source>
        <dbReference type="EMBL" id="GAA0948230.1"/>
    </source>
</evidence>
<evidence type="ECO:0000256" key="1">
    <source>
        <dbReference type="SAM" id="MobiDB-lite"/>
    </source>
</evidence>
<keyword evidence="3" id="KW-1185">Reference proteome</keyword>
<sequence length="65" mass="7545">MGDLKKFEEAPFQEAPREDVLEQQEEQTPEAEEAPDRDAPVPLEADEADTAEQRLEVRLDEDEYR</sequence>
<reference evidence="3" key="1">
    <citation type="journal article" date="2019" name="Int. J. Syst. Evol. Microbiol.">
        <title>The Global Catalogue of Microorganisms (GCM) 10K type strain sequencing project: providing services to taxonomists for standard genome sequencing and annotation.</title>
        <authorList>
            <consortium name="The Broad Institute Genomics Platform"/>
            <consortium name="The Broad Institute Genome Sequencing Center for Infectious Disease"/>
            <person name="Wu L."/>
            <person name="Ma J."/>
        </authorList>
    </citation>
    <scope>NUCLEOTIDE SEQUENCE [LARGE SCALE GENOMIC DNA]</scope>
    <source>
        <strain evidence="3">JCM 10696</strain>
    </source>
</reference>
<organism evidence="2 3">
    <name type="scientific">Actinocorallia libanotica</name>
    <dbReference type="NCBI Taxonomy" id="46162"/>
    <lineage>
        <taxon>Bacteria</taxon>
        <taxon>Bacillati</taxon>
        <taxon>Actinomycetota</taxon>
        <taxon>Actinomycetes</taxon>
        <taxon>Streptosporangiales</taxon>
        <taxon>Thermomonosporaceae</taxon>
        <taxon>Actinocorallia</taxon>
    </lineage>
</organism>
<feature type="compositionally biased region" description="Acidic residues" evidence="1">
    <location>
        <begin position="21"/>
        <end position="33"/>
    </location>
</feature>
<dbReference type="EMBL" id="BAAAHH010000007">
    <property type="protein sequence ID" value="GAA0948230.1"/>
    <property type="molecule type" value="Genomic_DNA"/>
</dbReference>
<accession>A0ABP4BEE5</accession>
<comment type="caution">
    <text evidence="2">The sequence shown here is derived from an EMBL/GenBank/DDBJ whole genome shotgun (WGS) entry which is preliminary data.</text>
</comment>
<dbReference type="RefSeq" id="WP_344239952.1">
    <property type="nucleotide sequence ID" value="NZ_BAAAHH010000007.1"/>
</dbReference>